<evidence type="ECO:0008006" key="3">
    <source>
        <dbReference type="Google" id="ProtNLM"/>
    </source>
</evidence>
<keyword evidence="2" id="KW-1185">Reference proteome</keyword>
<reference evidence="1 2" key="1">
    <citation type="submission" date="2021-03" db="EMBL/GenBank/DDBJ databases">
        <title>Genomic Encyclopedia of Type Strains, Phase IV (KMG-IV): sequencing the most valuable type-strain genomes for metagenomic binning, comparative biology and taxonomic classification.</title>
        <authorList>
            <person name="Goeker M."/>
        </authorList>
    </citation>
    <scope>NUCLEOTIDE SEQUENCE [LARGE SCALE GENOMIC DNA]</scope>
    <source>
        <strain evidence="1 2">DSM 21600</strain>
    </source>
</reference>
<dbReference type="Proteomes" id="UP000759443">
    <property type="component" value="Unassembled WGS sequence"/>
</dbReference>
<evidence type="ECO:0000313" key="1">
    <source>
        <dbReference type="EMBL" id="MBP1850536.1"/>
    </source>
</evidence>
<comment type="caution">
    <text evidence="1">The sequence shown here is derived from an EMBL/GenBank/DDBJ whole genome shotgun (WGS) entry which is preliminary data.</text>
</comment>
<sequence>MKKANHLKRFPLAVGECIYEPAMTVRGSQHRKADVANFVKAKEPEVELRIVPDGREYAGAIEVIGVWKGWWLTHRKLIGYVPKEVVAALDGANAKRIVRARLVRTFVDDEGFVDVTIQVVGPKSDFKRYQRQRRNDEGDVLFEAPDSH</sequence>
<proteinExistence type="predicted"/>
<accession>A0ABS4DXW9</accession>
<dbReference type="EMBL" id="JAGGJU010000005">
    <property type="protein sequence ID" value="MBP1850536.1"/>
    <property type="molecule type" value="Genomic_DNA"/>
</dbReference>
<gene>
    <name evidence="1" type="ORF">J2Z17_001973</name>
</gene>
<protein>
    <recommendedName>
        <fullName evidence="3">HIRAN domain-containing protein</fullName>
    </recommendedName>
</protein>
<name>A0ABS4DXW9_9HYPH</name>
<evidence type="ECO:0000313" key="2">
    <source>
        <dbReference type="Proteomes" id="UP000759443"/>
    </source>
</evidence>
<dbReference type="RefSeq" id="WP_209944384.1">
    <property type="nucleotide sequence ID" value="NZ_JAGGJU010000005.1"/>
</dbReference>
<organism evidence="1 2">
    <name type="scientific">Rhizobium halophytocola</name>
    <dbReference type="NCBI Taxonomy" id="735519"/>
    <lineage>
        <taxon>Bacteria</taxon>
        <taxon>Pseudomonadati</taxon>
        <taxon>Pseudomonadota</taxon>
        <taxon>Alphaproteobacteria</taxon>
        <taxon>Hyphomicrobiales</taxon>
        <taxon>Rhizobiaceae</taxon>
        <taxon>Rhizobium/Agrobacterium group</taxon>
        <taxon>Rhizobium</taxon>
    </lineage>
</organism>